<dbReference type="GO" id="GO:0016887">
    <property type="term" value="F:ATP hydrolysis activity"/>
    <property type="evidence" value="ECO:0007669"/>
    <property type="project" value="InterPro"/>
</dbReference>
<keyword evidence="5 7" id="KW-0067">ATP-binding</keyword>
<reference evidence="7 8" key="1">
    <citation type="submission" date="2016-03" db="EMBL/GenBank/DDBJ databases">
        <title>Genome sequence of Variovorax paradoxus KB5.</title>
        <authorList>
            <person name="Jeong H."/>
            <person name="Hong C.E."/>
            <person name="Jo S.H."/>
            <person name="Park J.M."/>
        </authorList>
    </citation>
    <scope>NUCLEOTIDE SEQUENCE [LARGE SCALE GENOMIC DNA]</scope>
    <source>
        <strain evidence="7 8">KB5</strain>
    </source>
</reference>
<dbReference type="Gene3D" id="3.40.50.300">
    <property type="entry name" value="P-loop containing nucleotide triphosphate hydrolases"/>
    <property type="match status" value="2"/>
</dbReference>
<keyword evidence="1" id="KW-0472">Membrane</keyword>
<feature type="domain" description="ABC transporter" evidence="6">
    <location>
        <begin position="275"/>
        <end position="517"/>
    </location>
</feature>
<organism evidence="7 8">
    <name type="scientific">Variovorax paradoxus</name>
    <dbReference type="NCBI Taxonomy" id="34073"/>
    <lineage>
        <taxon>Bacteria</taxon>
        <taxon>Pseudomonadati</taxon>
        <taxon>Pseudomonadota</taxon>
        <taxon>Betaproteobacteria</taxon>
        <taxon>Burkholderiales</taxon>
        <taxon>Comamonadaceae</taxon>
        <taxon>Variovorax</taxon>
    </lineage>
</organism>
<proteinExistence type="predicted"/>
<dbReference type="InterPro" id="IPR003439">
    <property type="entry name" value="ABC_transporter-like_ATP-bd"/>
</dbReference>
<feature type="domain" description="ABC transporter" evidence="6">
    <location>
        <begin position="17"/>
        <end position="251"/>
    </location>
</feature>
<dbReference type="PANTHER" id="PTHR43790">
    <property type="entry name" value="CARBOHYDRATE TRANSPORT ATP-BINDING PROTEIN MG119-RELATED"/>
    <property type="match status" value="1"/>
</dbReference>
<keyword evidence="4" id="KW-0547">Nucleotide-binding</keyword>
<dbReference type="Pfam" id="PF00005">
    <property type="entry name" value="ABC_tran"/>
    <property type="match status" value="2"/>
</dbReference>
<protein>
    <submittedName>
        <fullName evidence="7">ABC transporter ATP-binding protein</fullName>
    </submittedName>
</protein>
<evidence type="ECO:0000256" key="3">
    <source>
        <dbReference type="ARBA" id="ARBA00022737"/>
    </source>
</evidence>
<dbReference type="InterPro" id="IPR050107">
    <property type="entry name" value="ABC_carbohydrate_import_ATPase"/>
</dbReference>
<evidence type="ECO:0000256" key="2">
    <source>
        <dbReference type="ARBA" id="ARBA00022597"/>
    </source>
</evidence>
<dbReference type="SMART" id="SM00382">
    <property type="entry name" value="AAA"/>
    <property type="match status" value="1"/>
</dbReference>
<dbReference type="SUPFAM" id="SSF52540">
    <property type="entry name" value="P-loop containing nucleoside triphosphate hydrolases"/>
    <property type="match status" value="2"/>
</dbReference>
<dbReference type="AlphaFoldDB" id="A0AA91DM90"/>
<dbReference type="CDD" id="cd03215">
    <property type="entry name" value="ABC_Carb_Monos_II"/>
    <property type="match status" value="1"/>
</dbReference>
<dbReference type="Proteomes" id="UP000077852">
    <property type="component" value="Unassembled WGS sequence"/>
</dbReference>
<dbReference type="InterPro" id="IPR003593">
    <property type="entry name" value="AAA+_ATPase"/>
</dbReference>
<accession>A0AA91DM90</accession>
<dbReference type="RefSeq" id="WP_081269042.1">
    <property type="nucleotide sequence ID" value="NZ_LVHG01000054.1"/>
</dbReference>
<dbReference type="PROSITE" id="PS00211">
    <property type="entry name" value="ABC_TRANSPORTER_1"/>
    <property type="match status" value="1"/>
</dbReference>
<keyword evidence="3" id="KW-0677">Repeat</keyword>
<name>A0AA91DM90_VARPD</name>
<dbReference type="GO" id="GO:0005524">
    <property type="term" value="F:ATP binding"/>
    <property type="evidence" value="ECO:0007669"/>
    <property type="project" value="UniProtKB-KW"/>
</dbReference>
<evidence type="ECO:0000256" key="4">
    <source>
        <dbReference type="ARBA" id="ARBA00022741"/>
    </source>
</evidence>
<dbReference type="InterPro" id="IPR017871">
    <property type="entry name" value="ABC_transporter-like_CS"/>
</dbReference>
<evidence type="ECO:0000313" key="7">
    <source>
        <dbReference type="EMBL" id="OAK61895.1"/>
    </source>
</evidence>
<keyword evidence="2" id="KW-0813">Transport</keyword>
<keyword evidence="2" id="KW-0762">Sugar transport</keyword>
<gene>
    <name evidence="7" type="ORF">A3K87_20000</name>
</gene>
<dbReference type="PANTHER" id="PTHR43790:SF4">
    <property type="entry name" value="GUANOSINE IMPORT ATP-BINDING PROTEIN NUPO"/>
    <property type="match status" value="1"/>
</dbReference>
<evidence type="ECO:0000256" key="1">
    <source>
        <dbReference type="ARBA" id="ARBA00022475"/>
    </source>
</evidence>
<evidence type="ECO:0000259" key="6">
    <source>
        <dbReference type="PROSITE" id="PS50893"/>
    </source>
</evidence>
<dbReference type="EMBL" id="LVHG01000054">
    <property type="protein sequence ID" value="OAK61895.1"/>
    <property type="molecule type" value="Genomic_DNA"/>
</dbReference>
<comment type="caution">
    <text evidence="7">The sequence shown here is derived from an EMBL/GenBank/DDBJ whole genome shotgun (WGS) entry which is preliminary data.</text>
</comment>
<keyword evidence="1" id="KW-1003">Cell membrane</keyword>
<sequence length="517" mass="54931">MNSSSSNSGASPARPALVLDGVTVQYDTVKALSDVSIAFEEGRIHAVVGQNGAGKTTFARVCSGLVKPTHGRVHIGEHEIRTGHVNAARAAGVELVHQSFALPASFTVAQAMEFGATRHSGLFTRRQLEARWQAHLDGLGLSVSPREVIRSLPIETQQGIEIARALVTDARVLILDEPTAVLAPAGVETLFERIRILKKRGVTVVLILHKIREMMAIADTVSVLRRGEHVTGPVPCASIGAAELSQWIMGDAKAPVQAVAAPPRAAEGLTAPTVLRMHKLSTQPDAEGAALNEVSLDVRAGEIIGIAGVEGNGQRTLVRAISALAGTASGTLEFGGKDMTHSDLATRRGAGLRIIPFERNVEGLSLNSSLWENWSMGRLLQGGLLSFVRPKKLQAECDVALAQWDVRYANCGQPAGSLSGGNAQKVIFAREVDDSARLIIAAQPTRGLDIGATAYVWKALRQARDRGAAIILISSDLDELFDISDRVLVMLRGQVVGEYGAPYDLRQVGQAMVGAHA</sequence>
<evidence type="ECO:0000256" key="5">
    <source>
        <dbReference type="ARBA" id="ARBA00022840"/>
    </source>
</evidence>
<dbReference type="CDD" id="cd03216">
    <property type="entry name" value="ABC_Carb_Monos_I"/>
    <property type="match status" value="1"/>
</dbReference>
<dbReference type="PROSITE" id="PS50893">
    <property type="entry name" value="ABC_TRANSPORTER_2"/>
    <property type="match status" value="2"/>
</dbReference>
<dbReference type="InterPro" id="IPR027417">
    <property type="entry name" value="P-loop_NTPase"/>
</dbReference>
<evidence type="ECO:0000313" key="8">
    <source>
        <dbReference type="Proteomes" id="UP000077852"/>
    </source>
</evidence>